<dbReference type="PANTHER" id="PTHR30629:SF2">
    <property type="entry name" value="PROPHAGE INTEGRASE INTS-RELATED"/>
    <property type="match status" value="1"/>
</dbReference>
<dbReference type="SUPFAM" id="SSF56349">
    <property type="entry name" value="DNA breaking-rejoining enzymes"/>
    <property type="match status" value="1"/>
</dbReference>
<dbReference type="AlphaFoldDB" id="A0A0J6W1C4"/>
<evidence type="ECO:0000256" key="3">
    <source>
        <dbReference type="ARBA" id="ARBA00023125"/>
    </source>
</evidence>
<dbReference type="GO" id="GO:0003677">
    <property type="term" value="F:DNA binding"/>
    <property type="evidence" value="ECO:0007669"/>
    <property type="project" value="UniProtKB-UniRule"/>
</dbReference>
<dbReference type="Pfam" id="PF14657">
    <property type="entry name" value="Arm-DNA-bind_4"/>
    <property type="match status" value="1"/>
</dbReference>
<dbReference type="InterPro" id="IPR013762">
    <property type="entry name" value="Integrase-like_cat_sf"/>
</dbReference>
<evidence type="ECO:0000256" key="2">
    <source>
        <dbReference type="ARBA" id="ARBA00022908"/>
    </source>
</evidence>
<gene>
    <name evidence="7" type="ORF">MCHLDSM_02684</name>
</gene>
<reference evidence="7 8" key="1">
    <citation type="journal article" date="2015" name="Genome Biol. Evol.">
        <title>Characterization of Three Mycobacterium spp. with Potential Use in Bioremediation by Genome Sequencing and Comparative Genomics.</title>
        <authorList>
            <person name="Das S."/>
            <person name="Pettersson B.M."/>
            <person name="Behra P.R."/>
            <person name="Ramesh M."/>
            <person name="Dasgupta S."/>
            <person name="Bhattacharya A."/>
            <person name="Kirsebom L.A."/>
        </authorList>
    </citation>
    <scope>NUCLEOTIDE SEQUENCE [LARGE SCALE GENOMIC DNA]</scope>
    <source>
        <strain evidence="7 8">DSM 43826</strain>
    </source>
</reference>
<dbReference type="SMR" id="A0A0J6W1C4"/>
<evidence type="ECO:0000313" key="8">
    <source>
        <dbReference type="Proteomes" id="UP000036513"/>
    </source>
</evidence>
<sequence>MATVNWYTTKGGRRWRVRYRTPDRRQTDKRGFTTKRDALLFAAKIEVDKAAGAFVPSSAGQMTVSELADTWLQKKHRSAAPSHYRTLESSWRTKVAPSWGTRRIADVTTHEVEAWIADLVGNGSGTTTVRRAHSVLAGILGDAVKARRLTANPARDVENLPRRGSRRHTYLTAAEVHRLADQAAGYRTLVLILAFCGLRWSEAIALRVGDVNSCVAG</sequence>
<accession>A0A0J6W1C4</accession>
<dbReference type="GO" id="GO:0006310">
    <property type="term" value="P:DNA recombination"/>
    <property type="evidence" value="ECO:0007669"/>
    <property type="project" value="UniProtKB-KW"/>
</dbReference>
<dbReference type="Gene3D" id="1.10.443.10">
    <property type="entry name" value="Intergrase catalytic core"/>
    <property type="match status" value="1"/>
</dbReference>
<dbReference type="InterPro" id="IPR050808">
    <property type="entry name" value="Phage_Integrase"/>
</dbReference>
<dbReference type="Gene3D" id="1.10.150.130">
    <property type="match status" value="1"/>
</dbReference>
<organism evidence="7 8">
    <name type="scientific">Mycolicibacterium chlorophenolicum</name>
    <dbReference type="NCBI Taxonomy" id="37916"/>
    <lineage>
        <taxon>Bacteria</taxon>
        <taxon>Bacillati</taxon>
        <taxon>Actinomycetota</taxon>
        <taxon>Actinomycetes</taxon>
        <taxon>Mycobacteriales</taxon>
        <taxon>Mycobacteriaceae</taxon>
        <taxon>Mycolicibacterium</taxon>
    </lineage>
</organism>
<dbReference type="InterPro" id="IPR010998">
    <property type="entry name" value="Integrase_recombinase_N"/>
</dbReference>
<dbReference type="EMBL" id="JYNL01000022">
    <property type="protein sequence ID" value="KMO77120.1"/>
    <property type="molecule type" value="Genomic_DNA"/>
</dbReference>
<evidence type="ECO:0000259" key="6">
    <source>
        <dbReference type="PROSITE" id="PS51900"/>
    </source>
</evidence>
<dbReference type="Proteomes" id="UP000036513">
    <property type="component" value="Unassembled WGS sequence"/>
</dbReference>
<keyword evidence="8" id="KW-1185">Reference proteome</keyword>
<evidence type="ECO:0000256" key="1">
    <source>
        <dbReference type="ARBA" id="ARBA00008857"/>
    </source>
</evidence>
<keyword evidence="2" id="KW-0229">DNA integration</keyword>
<dbReference type="InterPro" id="IPR028259">
    <property type="entry name" value="AP2-like_int_N"/>
</dbReference>
<dbReference type="InterPro" id="IPR053876">
    <property type="entry name" value="Phage_int_M"/>
</dbReference>
<dbReference type="PROSITE" id="PS51900">
    <property type="entry name" value="CB"/>
    <property type="match status" value="1"/>
</dbReference>
<protein>
    <submittedName>
        <fullName evidence="7">Site-specific tyrosine recombinase XerC</fullName>
    </submittedName>
</protein>
<comment type="similarity">
    <text evidence="1">Belongs to the 'phage' integrase family.</text>
</comment>
<proteinExistence type="inferred from homology"/>
<dbReference type="Pfam" id="PF22022">
    <property type="entry name" value="Phage_int_M"/>
    <property type="match status" value="1"/>
</dbReference>
<dbReference type="InterPro" id="IPR011010">
    <property type="entry name" value="DNA_brk_join_enz"/>
</dbReference>
<dbReference type="PANTHER" id="PTHR30629">
    <property type="entry name" value="PROPHAGE INTEGRASE"/>
    <property type="match status" value="1"/>
</dbReference>
<evidence type="ECO:0000313" key="7">
    <source>
        <dbReference type="EMBL" id="KMO77120.1"/>
    </source>
</evidence>
<dbReference type="GO" id="GO:0015074">
    <property type="term" value="P:DNA integration"/>
    <property type="evidence" value="ECO:0007669"/>
    <property type="project" value="UniProtKB-KW"/>
</dbReference>
<evidence type="ECO:0000256" key="4">
    <source>
        <dbReference type="ARBA" id="ARBA00023172"/>
    </source>
</evidence>
<keyword evidence="3 5" id="KW-0238">DNA-binding</keyword>
<comment type="caution">
    <text evidence="7">The sequence shown here is derived from an EMBL/GenBank/DDBJ whole genome shotgun (WGS) entry which is preliminary data.</text>
</comment>
<name>A0A0J6W1C4_9MYCO</name>
<dbReference type="STRING" id="37916.MCHLDSM_02684"/>
<dbReference type="PATRIC" id="fig|37916.4.peg.2606"/>
<evidence type="ECO:0000256" key="5">
    <source>
        <dbReference type="PROSITE-ProRule" id="PRU01248"/>
    </source>
</evidence>
<feature type="domain" description="Core-binding (CB)" evidence="6">
    <location>
        <begin position="62"/>
        <end position="144"/>
    </location>
</feature>
<keyword evidence="4" id="KW-0233">DNA recombination</keyword>
<dbReference type="InterPro" id="IPR044068">
    <property type="entry name" value="CB"/>
</dbReference>